<sequence>MTQDIQFQIECLATELTEMLMAEYDWDIRHALDELYSSTTFAKLNDPECGLYYQGAVYIFQFLKSEIETGKIA</sequence>
<dbReference type="PATRIC" id="fig|246787.4.peg.429"/>
<protein>
    <recommendedName>
        <fullName evidence="5">DUF3791 domain-containing protein</fullName>
    </recommendedName>
</protein>
<evidence type="ECO:0000313" key="4">
    <source>
        <dbReference type="Proteomes" id="UP000448877"/>
    </source>
</evidence>
<evidence type="ECO:0008006" key="5">
    <source>
        <dbReference type="Google" id="ProtNLM"/>
    </source>
</evidence>
<reference evidence="2 4" key="2">
    <citation type="journal article" date="2019" name="Nat. Med.">
        <title>A library of human gut bacterial isolates paired with longitudinal multiomics data enables mechanistic microbiome research.</title>
        <authorList>
            <person name="Poyet M."/>
            <person name="Groussin M."/>
            <person name="Gibbons S.M."/>
            <person name="Avila-Pacheco J."/>
            <person name="Jiang X."/>
            <person name="Kearney S.M."/>
            <person name="Perrotta A.R."/>
            <person name="Berdy B."/>
            <person name="Zhao S."/>
            <person name="Lieberman T.D."/>
            <person name="Swanson P.K."/>
            <person name="Smith M."/>
            <person name="Roesemann S."/>
            <person name="Alexander J.E."/>
            <person name="Rich S.A."/>
            <person name="Livny J."/>
            <person name="Vlamakis H."/>
            <person name="Clish C."/>
            <person name="Bullock K."/>
            <person name="Deik A."/>
            <person name="Scott J."/>
            <person name="Pierce K.A."/>
            <person name="Xavier R.J."/>
            <person name="Alm E.J."/>
        </authorList>
    </citation>
    <scope>NUCLEOTIDE SEQUENCE [LARGE SCALE GENOMIC DNA]</scope>
    <source>
        <strain evidence="2 4">BIOML-A6</strain>
    </source>
</reference>
<dbReference type="AlphaFoldDB" id="A0A0P0GHX9"/>
<dbReference type="STRING" id="246787.BcellWH2_00406"/>
<proteinExistence type="predicted"/>
<dbReference type="RefSeq" id="WP_007218266.1">
    <property type="nucleotide sequence ID" value="NZ_CABMLT010000016.1"/>
</dbReference>
<reference evidence="1 3" key="1">
    <citation type="journal article" date="2015" name="Science">
        <title>Genetic determinants of in vivo fitness and diet responsiveness in multiple human gut Bacteroides.</title>
        <authorList>
            <person name="Wu M."/>
            <person name="McNulty N.P."/>
            <person name="Rodionov D.A."/>
            <person name="Khoroshkin M.S."/>
            <person name="Griffin N.W."/>
            <person name="Cheng J."/>
            <person name="Latreille P."/>
            <person name="Kerstetter R.A."/>
            <person name="Terrapon N."/>
            <person name="Henrissat B."/>
            <person name="Osterman A.L."/>
            <person name="Gordon J.I."/>
        </authorList>
    </citation>
    <scope>NUCLEOTIDE SEQUENCE [LARGE SCALE GENOMIC DNA]</scope>
    <source>
        <strain evidence="1 3">WH2</strain>
    </source>
</reference>
<name>A0A0P0GHX9_9BACE</name>
<dbReference type="EMBL" id="CP012801">
    <property type="protein sequence ID" value="ALJ57681.1"/>
    <property type="molecule type" value="Genomic_DNA"/>
</dbReference>
<dbReference type="EMBL" id="VVYV01000054">
    <property type="protein sequence ID" value="KAA5413292.1"/>
    <property type="molecule type" value="Genomic_DNA"/>
</dbReference>
<evidence type="ECO:0000313" key="2">
    <source>
        <dbReference type="EMBL" id="KAA5413292.1"/>
    </source>
</evidence>
<evidence type="ECO:0000313" key="1">
    <source>
        <dbReference type="EMBL" id="ALJ57681.1"/>
    </source>
</evidence>
<organism evidence="1 3">
    <name type="scientific">Bacteroides cellulosilyticus</name>
    <dbReference type="NCBI Taxonomy" id="246787"/>
    <lineage>
        <taxon>Bacteria</taxon>
        <taxon>Pseudomonadati</taxon>
        <taxon>Bacteroidota</taxon>
        <taxon>Bacteroidia</taxon>
        <taxon>Bacteroidales</taxon>
        <taxon>Bacteroidaceae</taxon>
        <taxon>Bacteroides</taxon>
    </lineage>
</organism>
<gene>
    <name evidence="1" type="ORF">BcellWH2_00406</name>
    <name evidence="2" type="ORF">F2Y81_23455</name>
</gene>
<dbReference type="Proteomes" id="UP000448877">
    <property type="component" value="Unassembled WGS sequence"/>
</dbReference>
<dbReference type="eggNOG" id="ENOG5033E0V">
    <property type="taxonomic scope" value="Bacteria"/>
</dbReference>
<accession>A0A0P0GHX9</accession>
<dbReference type="Proteomes" id="UP000061809">
    <property type="component" value="Chromosome"/>
</dbReference>
<dbReference type="GeneID" id="66308185"/>
<evidence type="ECO:0000313" key="3">
    <source>
        <dbReference type="Proteomes" id="UP000061809"/>
    </source>
</evidence>
<dbReference type="KEGG" id="bcel:BcellWH2_00406"/>